<dbReference type="AlphaFoldDB" id="A0A917XUI5"/>
<dbReference type="RefSeq" id="WP_188856403.1">
    <property type="nucleotide sequence ID" value="NZ_BMOS01000006.1"/>
</dbReference>
<evidence type="ECO:0000256" key="1">
    <source>
        <dbReference type="SAM" id="SignalP"/>
    </source>
</evidence>
<reference evidence="2" key="1">
    <citation type="journal article" date="2014" name="Int. J. Syst. Evol. Microbiol.">
        <title>Complete genome sequence of Corynebacterium casei LMG S-19264T (=DSM 44701T), isolated from a smear-ripened cheese.</title>
        <authorList>
            <consortium name="US DOE Joint Genome Institute (JGI-PGF)"/>
            <person name="Walter F."/>
            <person name="Albersmeier A."/>
            <person name="Kalinowski J."/>
            <person name="Ruckert C."/>
        </authorList>
    </citation>
    <scope>NUCLEOTIDE SEQUENCE</scope>
    <source>
        <strain evidence="2">JCM 17251</strain>
    </source>
</reference>
<feature type="chain" id="PRO_5039215712" evidence="1">
    <location>
        <begin position="21"/>
        <end position="174"/>
    </location>
</feature>
<sequence length="174" mass="19893">MKKFLLLMVLVIGIVGCSDTNEEPNVTTTSMPEKMPDDFGFAVQFGFDKKNEINTFEDTVTKDLIENGTITTSITLTEKEMQQIYEKMKDVHIVEEKKLIPEPVDGEICYQQPHEEDEWNIRVNGETIHHSVSGAYCDLTADASELFELRNYIFDIVKRKDTYKDLPEAVGGYD</sequence>
<organism evidence="2 3">
    <name type="scientific">Oceanobacillus indicireducens</name>
    <dbReference type="NCBI Taxonomy" id="1004261"/>
    <lineage>
        <taxon>Bacteria</taxon>
        <taxon>Bacillati</taxon>
        <taxon>Bacillota</taxon>
        <taxon>Bacilli</taxon>
        <taxon>Bacillales</taxon>
        <taxon>Bacillaceae</taxon>
        <taxon>Oceanobacillus</taxon>
    </lineage>
</organism>
<evidence type="ECO:0000313" key="2">
    <source>
        <dbReference type="EMBL" id="GGN54191.1"/>
    </source>
</evidence>
<keyword evidence="1" id="KW-0732">Signal</keyword>
<protein>
    <submittedName>
        <fullName evidence="2">Uncharacterized protein</fullName>
    </submittedName>
</protein>
<keyword evidence="3" id="KW-1185">Reference proteome</keyword>
<name>A0A917XUI5_9BACI</name>
<dbReference type="Proteomes" id="UP000624041">
    <property type="component" value="Unassembled WGS sequence"/>
</dbReference>
<proteinExistence type="predicted"/>
<evidence type="ECO:0000313" key="3">
    <source>
        <dbReference type="Proteomes" id="UP000624041"/>
    </source>
</evidence>
<gene>
    <name evidence="2" type="ORF">GCM10007971_11580</name>
</gene>
<dbReference type="EMBL" id="BMOS01000006">
    <property type="protein sequence ID" value="GGN54191.1"/>
    <property type="molecule type" value="Genomic_DNA"/>
</dbReference>
<feature type="signal peptide" evidence="1">
    <location>
        <begin position="1"/>
        <end position="20"/>
    </location>
</feature>
<dbReference type="PROSITE" id="PS51257">
    <property type="entry name" value="PROKAR_LIPOPROTEIN"/>
    <property type="match status" value="1"/>
</dbReference>
<comment type="caution">
    <text evidence="2">The sequence shown here is derived from an EMBL/GenBank/DDBJ whole genome shotgun (WGS) entry which is preliminary data.</text>
</comment>
<reference evidence="2" key="2">
    <citation type="submission" date="2020-09" db="EMBL/GenBank/DDBJ databases">
        <authorList>
            <person name="Sun Q."/>
            <person name="Ohkuma M."/>
        </authorList>
    </citation>
    <scope>NUCLEOTIDE SEQUENCE</scope>
    <source>
        <strain evidence="2">JCM 17251</strain>
    </source>
</reference>
<accession>A0A917XUI5</accession>